<organism evidence="1 2">
    <name type="scientific">Arthrobotrys flagrans</name>
    <name type="common">Nematode-trapping fungus</name>
    <name type="synonym">Trichothecium flagrans</name>
    <dbReference type="NCBI Taxonomy" id="97331"/>
    <lineage>
        <taxon>Eukaryota</taxon>
        <taxon>Fungi</taxon>
        <taxon>Dikarya</taxon>
        <taxon>Ascomycota</taxon>
        <taxon>Pezizomycotina</taxon>
        <taxon>Orbiliomycetes</taxon>
        <taxon>Orbiliales</taxon>
        <taxon>Orbiliaceae</taxon>
        <taxon>Arthrobotrys</taxon>
    </lineage>
</organism>
<dbReference type="STRING" id="97331.A0A437AEC6"/>
<dbReference type="AlphaFoldDB" id="A0A437AEC6"/>
<dbReference type="VEuPathDB" id="FungiDB:DFL_000468"/>
<proteinExistence type="predicted"/>
<evidence type="ECO:0000313" key="2">
    <source>
        <dbReference type="Proteomes" id="UP000283090"/>
    </source>
</evidence>
<protein>
    <recommendedName>
        <fullName evidence="3">DUF4360 domain-containing protein</fullName>
    </recommendedName>
</protein>
<dbReference type="Proteomes" id="UP000283090">
    <property type="component" value="Unassembled WGS sequence"/>
</dbReference>
<dbReference type="RefSeq" id="XP_067495005.1">
    <property type="nucleotide sequence ID" value="XM_067633815.1"/>
</dbReference>
<accession>A0A437AEC6</accession>
<name>A0A437AEC6_ARTFL</name>
<dbReference type="PANTHER" id="PTHR38847:SF1">
    <property type="entry name" value="PSEUDOURIDINE SYNTHASE RSUA_RLUA-LIKE DOMAIN-CONTAINING PROTEIN"/>
    <property type="match status" value="1"/>
</dbReference>
<evidence type="ECO:0000313" key="1">
    <source>
        <dbReference type="EMBL" id="RVD89461.1"/>
    </source>
</evidence>
<dbReference type="InterPro" id="IPR025649">
    <property type="entry name" value="DUF4360"/>
</dbReference>
<gene>
    <name evidence="1" type="ORF">DFL_000468</name>
</gene>
<sequence>MHQDPEYSHEDVENLDFKDLTPPDHGILEKKKRFVGKRHSLLSLTMPHAQGHIKLHFRLSVEYNNERLELFELDHDTLPSQLKTKNQELQTLNVNIIFRLFNGSYIYPPSNRMPSHNFYRMTSMVQLLLGLCALFAALSQAVPVDVEDREVSPPKDLTIDDIVYGGTGCPQGSASVQIAADGKSFTARFKSFSAELGTGSLADSRKFCQLNLALKAPVGWQYAVLATNFTGAALLGSGTKASHTSTVYFSGSTDQTAFTLPLYGAAKYIYNIQAASVVGGTAWSPCGSDSALNIKSELSITGTGVGEIIEVGESGKLTRIFELGWRKC</sequence>
<comment type="caution">
    <text evidence="1">The sequence shown here is derived from an EMBL/GenBank/DDBJ whole genome shotgun (WGS) entry which is preliminary data.</text>
</comment>
<dbReference type="PANTHER" id="PTHR38847">
    <property type="match status" value="1"/>
</dbReference>
<dbReference type="OrthoDB" id="152248at2759"/>
<dbReference type="GeneID" id="93582779"/>
<keyword evidence="2" id="KW-1185">Reference proteome</keyword>
<evidence type="ECO:0008006" key="3">
    <source>
        <dbReference type="Google" id="ProtNLM"/>
    </source>
</evidence>
<dbReference type="Pfam" id="PF14273">
    <property type="entry name" value="DUF4360"/>
    <property type="match status" value="1"/>
</dbReference>
<dbReference type="EMBL" id="SAEB01000001">
    <property type="protein sequence ID" value="RVD89461.1"/>
    <property type="molecule type" value="Genomic_DNA"/>
</dbReference>
<reference evidence="1 2" key="1">
    <citation type="submission" date="2019-01" db="EMBL/GenBank/DDBJ databases">
        <title>Intercellular communication is required for trap formation in the nematode-trapping fungus Duddingtonia flagrans.</title>
        <authorList>
            <person name="Youssar L."/>
            <person name="Wernet V."/>
            <person name="Hensel N."/>
            <person name="Hildebrandt H.-G."/>
            <person name="Fischer R."/>
        </authorList>
    </citation>
    <scope>NUCLEOTIDE SEQUENCE [LARGE SCALE GENOMIC DNA]</scope>
    <source>
        <strain evidence="1 2">CBS H-5679</strain>
    </source>
</reference>